<dbReference type="EMBL" id="CM043017">
    <property type="protein sequence ID" value="KAI4466252.1"/>
    <property type="molecule type" value="Genomic_DNA"/>
</dbReference>
<proteinExistence type="predicted"/>
<gene>
    <name evidence="1" type="ORF">MML48_3g00007180</name>
</gene>
<protein>
    <submittedName>
        <fullName evidence="1">Popeye domain containing protein</fullName>
    </submittedName>
</protein>
<sequence>MSLHAGEAYAVQNLTRTDRLGLLLSGKVNVLSDNQFLHPILPCEFLDSPEFESSRNTVEDKFKVSIVAASTCRYLYWQRTALEYLFVKEMYIGTVLTTLIARDITTKLYAMNNKIVTAKGSHLDIRLPSMTSSLTSSGEYKSPIRTKKPNGMCPMSPDSFLSDTSRDKCYKYKENGSTGPNGYLSEMTPLTELPSNDDLTSNDVESWLETSSKYHSCEVVDTD</sequence>
<name>A0ACB9THF3_HOLOL</name>
<accession>A0ACB9THF3</accession>
<reference evidence="1" key="1">
    <citation type="submission" date="2022-04" db="EMBL/GenBank/DDBJ databases">
        <title>Chromosome-scale genome assembly of Holotrichia oblita Faldermann.</title>
        <authorList>
            <person name="Rongchong L."/>
        </authorList>
    </citation>
    <scope>NUCLEOTIDE SEQUENCE</scope>
    <source>
        <strain evidence="1">81SQS9</strain>
    </source>
</reference>
<organism evidence="1 2">
    <name type="scientific">Holotrichia oblita</name>
    <name type="common">Chafer beetle</name>
    <dbReference type="NCBI Taxonomy" id="644536"/>
    <lineage>
        <taxon>Eukaryota</taxon>
        <taxon>Metazoa</taxon>
        <taxon>Ecdysozoa</taxon>
        <taxon>Arthropoda</taxon>
        <taxon>Hexapoda</taxon>
        <taxon>Insecta</taxon>
        <taxon>Pterygota</taxon>
        <taxon>Neoptera</taxon>
        <taxon>Endopterygota</taxon>
        <taxon>Coleoptera</taxon>
        <taxon>Polyphaga</taxon>
        <taxon>Scarabaeiformia</taxon>
        <taxon>Scarabaeidae</taxon>
        <taxon>Melolonthinae</taxon>
        <taxon>Holotrichia</taxon>
    </lineage>
</organism>
<keyword evidence="2" id="KW-1185">Reference proteome</keyword>
<evidence type="ECO:0000313" key="2">
    <source>
        <dbReference type="Proteomes" id="UP001056778"/>
    </source>
</evidence>
<dbReference type="Proteomes" id="UP001056778">
    <property type="component" value="Chromosome 3"/>
</dbReference>
<evidence type="ECO:0000313" key="1">
    <source>
        <dbReference type="EMBL" id="KAI4466252.1"/>
    </source>
</evidence>
<comment type="caution">
    <text evidence="1">The sequence shown here is derived from an EMBL/GenBank/DDBJ whole genome shotgun (WGS) entry which is preliminary data.</text>
</comment>